<evidence type="ECO:0000256" key="2">
    <source>
        <dbReference type="ARBA" id="ARBA00012512"/>
    </source>
</evidence>
<dbReference type="Gene3D" id="1.20.120.310">
    <property type="entry name" value="ERV/ALR sulfhydryl oxidase domain"/>
    <property type="match status" value="1"/>
</dbReference>
<keyword evidence="5" id="KW-0560">Oxidoreductase</keyword>
<dbReference type="GO" id="GO:0050660">
    <property type="term" value="F:flavin adenine dinucleotide binding"/>
    <property type="evidence" value="ECO:0007669"/>
    <property type="project" value="TreeGrafter"/>
</dbReference>
<protein>
    <recommendedName>
        <fullName evidence="2">thiol oxidase</fullName>
        <ecNumber evidence="2">1.8.3.2</ecNumber>
    </recommendedName>
</protein>
<accession>A0A6C0C9Z4</accession>
<dbReference type="InterPro" id="IPR049096">
    <property type="entry name" value="MIMI_R596-like_C"/>
</dbReference>
<keyword evidence="3" id="KW-0285">Flavoprotein</keyword>
<organism evidence="8">
    <name type="scientific">viral metagenome</name>
    <dbReference type="NCBI Taxonomy" id="1070528"/>
    <lineage>
        <taxon>unclassified sequences</taxon>
        <taxon>metagenomes</taxon>
        <taxon>organismal metagenomes</taxon>
    </lineage>
</organism>
<reference evidence="8" key="1">
    <citation type="journal article" date="2020" name="Nature">
        <title>Giant virus diversity and host interactions through global metagenomics.</title>
        <authorList>
            <person name="Schulz F."/>
            <person name="Roux S."/>
            <person name="Paez-Espino D."/>
            <person name="Jungbluth S."/>
            <person name="Walsh D.A."/>
            <person name="Denef V.J."/>
            <person name="McMahon K.D."/>
            <person name="Konstantinidis K.T."/>
            <person name="Eloe-Fadrosh E.A."/>
            <person name="Kyrpides N.C."/>
            <person name="Woyke T."/>
        </authorList>
    </citation>
    <scope>NUCLEOTIDE SEQUENCE</scope>
    <source>
        <strain evidence="8">GVMAG-M-3300020192-26</strain>
    </source>
</reference>
<comment type="cofactor">
    <cofactor evidence="1">
        <name>FAD</name>
        <dbReference type="ChEBI" id="CHEBI:57692"/>
    </cofactor>
</comment>
<dbReference type="InterPro" id="IPR017905">
    <property type="entry name" value="ERV/ALR_sulphydryl_oxidase"/>
</dbReference>
<dbReference type="GO" id="GO:0016971">
    <property type="term" value="F:flavin-dependent sulfhydryl oxidase activity"/>
    <property type="evidence" value="ECO:0007669"/>
    <property type="project" value="InterPro"/>
</dbReference>
<dbReference type="GO" id="GO:0005739">
    <property type="term" value="C:mitochondrion"/>
    <property type="evidence" value="ECO:0007669"/>
    <property type="project" value="TreeGrafter"/>
</dbReference>
<dbReference type="Pfam" id="PF04777">
    <property type="entry name" value="Evr1_Alr"/>
    <property type="match status" value="1"/>
</dbReference>
<dbReference type="EMBL" id="MN739367">
    <property type="protein sequence ID" value="QHT01251.1"/>
    <property type="molecule type" value="Genomic_DNA"/>
</dbReference>
<evidence type="ECO:0000313" key="8">
    <source>
        <dbReference type="EMBL" id="QHT01251.1"/>
    </source>
</evidence>
<evidence type="ECO:0000256" key="3">
    <source>
        <dbReference type="ARBA" id="ARBA00022630"/>
    </source>
</evidence>
<evidence type="ECO:0000256" key="4">
    <source>
        <dbReference type="ARBA" id="ARBA00022827"/>
    </source>
</evidence>
<sequence length="275" mass="31829">MSTCNIYHDGQENNGLITKIWGGAGWTFCHSVAFGYPIYPTDEQKVIYKDHFKSIGSVLPCRYCRDSYQKFIAEGETKLNDAVMLNRDTLTRWFFDIHNAVNNKLGVEYGVTYEDHVAKYESFRAKCSGANLNGCVTPLDYKAYSYKRLNQKDCPIISDELIGPFIRLAKIRGVDTFQFDFYNKFKKLNVDIYQCKKLDMWTERNHYCAKQINHMRESGIPSIETSGQWQGTPTIDELKLLLHFSSTLNFDEINGCIMTLLTNHFYLSIIISIYE</sequence>
<evidence type="ECO:0000256" key="5">
    <source>
        <dbReference type="ARBA" id="ARBA00023002"/>
    </source>
</evidence>
<dbReference type="Pfam" id="PF21491">
    <property type="entry name" value="MIMI_R596-like_C"/>
    <property type="match status" value="1"/>
</dbReference>
<keyword evidence="6" id="KW-1015">Disulfide bond</keyword>
<evidence type="ECO:0000256" key="1">
    <source>
        <dbReference type="ARBA" id="ARBA00001974"/>
    </source>
</evidence>
<feature type="domain" description="ERV/ALR sulfhydryl oxidase" evidence="7">
    <location>
        <begin position="14"/>
        <end position="120"/>
    </location>
</feature>
<dbReference type="Gene3D" id="1.20.120.1250">
    <property type="entry name" value="Sulfhydryl oxidase R596, ORFan domain"/>
    <property type="match status" value="1"/>
</dbReference>
<dbReference type="PANTHER" id="PTHR12645">
    <property type="entry name" value="ALR/ERV"/>
    <property type="match status" value="1"/>
</dbReference>
<proteinExistence type="predicted"/>
<name>A0A6C0C9Z4_9ZZZZ</name>
<dbReference type="InterPro" id="IPR036774">
    <property type="entry name" value="ERV/ALR_sulphydryl_oxid_sf"/>
</dbReference>
<dbReference type="PROSITE" id="PS51324">
    <property type="entry name" value="ERV_ALR"/>
    <property type="match status" value="1"/>
</dbReference>
<dbReference type="SUPFAM" id="SSF69000">
    <property type="entry name" value="FAD-dependent thiol oxidase"/>
    <property type="match status" value="1"/>
</dbReference>
<evidence type="ECO:0000259" key="7">
    <source>
        <dbReference type="PROSITE" id="PS51324"/>
    </source>
</evidence>
<dbReference type="PANTHER" id="PTHR12645:SF0">
    <property type="entry name" value="FAD-LINKED SULFHYDRYL OXIDASE ALR"/>
    <property type="match status" value="1"/>
</dbReference>
<dbReference type="EC" id="1.8.3.2" evidence="2"/>
<dbReference type="InterPro" id="IPR039799">
    <property type="entry name" value="ALR/ERV"/>
</dbReference>
<keyword evidence="4" id="KW-0274">FAD</keyword>
<evidence type="ECO:0000256" key="6">
    <source>
        <dbReference type="ARBA" id="ARBA00023157"/>
    </source>
</evidence>
<dbReference type="AlphaFoldDB" id="A0A6C0C9Z4"/>